<feature type="region of interest" description="Disordered" evidence="4">
    <location>
        <begin position="298"/>
        <end position="349"/>
    </location>
</feature>
<dbReference type="GO" id="GO:0016281">
    <property type="term" value="C:eukaryotic translation initiation factor 4F complex"/>
    <property type="evidence" value="ECO:0007669"/>
    <property type="project" value="TreeGrafter"/>
</dbReference>
<sequence length="624" mass="69893">MYVYSIAQIREMQPLYREPPYPGFSLEEACRRKRQTQTKLVRGPNAWVARGSAKSTNEWVERLVRGSLNKLSAANFDEIVAKLQTDTIFSSQEALRMTVSIIFNKALEEPENSKFYAGVCYKLAEYEVSLNTSKWQADGKRRSELRNAVVGVAQTEFQNRRKVPTADGLAGEEAEKQRLSFMRRQLANMKFIGELFMHRVLSHNTMMDIINSILQEAENGGYPTSEDIEFIIELFHTIGKNLDNITALKPKLDDYFKLLEHLKDQKEVYPPRIRFKMLNLIELRRDRNWEERSSIVPNTSASIHKEPQRVADKGATRPPQTVNSGNAPGGVKKGKNVAPPDSAVNQQGGTACASRDAWGVATPQNWRDVVKSKASCSNSGPGVSEPVDFEARVRSLFQGWVSDCGNECIPNWTDEFRGCDRHFSSKSDLSRAVATQVVREACKTTKKDAQLDASKFIIIGIYLEDDEVFDAFSTALATAIEEGILEDVPKFSERFVRMLEIVSGDDVLTDVYYDTARVLCTTYGMLCDPDETVLNTLMGFWEKVPPPEAEQPPKFPLPVIESLVSMAKPQKTQLAGFIIASLHAMGLVDNDTIDEWFQMNGGEVEAGVKAAFESARSNTVASYS</sequence>
<dbReference type="InterPro" id="IPR016024">
    <property type="entry name" value="ARM-type_fold"/>
</dbReference>
<dbReference type="GO" id="GO:0003743">
    <property type="term" value="F:translation initiation factor activity"/>
    <property type="evidence" value="ECO:0007669"/>
    <property type="project" value="UniProtKB-KW"/>
</dbReference>
<name>G0US69_TRYCI</name>
<protein>
    <submittedName>
        <fullName evidence="6">Uncharacterized protein TCIL3000_8_4520</fullName>
    </submittedName>
</protein>
<accession>G0US69</accession>
<evidence type="ECO:0000256" key="2">
    <source>
        <dbReference type="ARBA" id="ARBA00022540"/>
    </source>
</evidence>
<dbReference type="SMART" id="SM00543">
    <property type="entry name" value="MIF4G"/>
    <property type="match status" value="1"/>
</dbReference>
<proteinExistence type="inferred from homology"/>
<dbReference type="PANTHER" id="PTHR23253">
    <property type="entry name" value="EUKARYOTIC TRANSLATION INITIATION FACTOR 4 GAMMA"/>
    <property type="match status" value="1"/>
</dbReference>
<evidence type="ECO:0000256" key="1">
    <source>
        <dbReference type="ARBA" id="ARBA00005775"/>
    </source>
</evidence>
<keyword evidence="2" id="KW-0396">Initiation factor</keyword>
<dbReference type="Pfam" id="PF02854">
    <property type="entry name" value="MIF4G"/>
    <property type="match status" value="1"/>
</dbReference>
<evidence type="ECO:0000256" key="3">
    <source>
        <dbReference type="ARBA" id="ARBA00022917"/>
    </source>
</evidence>
<dbReference type="VEuPathDB" id="TriTrypDB:TcIL3000_8_4520"/>
<comment type="similarity">
    <text evidence="1">Belongs to the eukaryotic initiation factor 4G family.</text>
</comment>
<dbReference type="InterPro" id="IPR003890">
    <property type="entry name" value="MIF4G-like_typ-3"/>
</dbReference>
<reference evidence="6" key="1">
    <citation type="journal article" date="2012" name="Proc. Natl. Acad. Sci. U.S.A.">
        <title>Antigenic diversity is generated by distinct evolutionary mechanisms in African trypanosome species.</title>
        <authorList>
            <person name="Jackson A.P."/>
            <person name="Berry A."/>
            <person name="Aslett M."/>
            <person name="Allison H.C."/>
            <person name="Burton P."/>
            <person name="Vavrova-Anderson J."/>
            <person name="Brown R."/>
            <person name="Browne H."/>
            <person name="Corton N."/>
            <person name="Hauser H."/>
            <person name="Gamble J."/>
            <person name="Gilderthorp R."/>
            <person name="Marcello L."/>
            <person name="McQuillan J."/>
            <person name="Otto T.D."/>
            <person name="Quail M.A."/>
            <person name="Sanders M.J."/>
            <person name="van Tonder A."/>
            <person name="Ginger M.L."/>
            <person name="Field M.C."/>
            <person name="Barry J.D."/>
            <person name="Hertz-Fowler C."/>
            <person name="Berriman M."/>
        </authorList>
    </citation>
    <scope>NUCLEOTIDE SEQUENCE</scope>
    <source>
        <strain evidence="6">IL3000</strain>
    </source>
</reference>
<keyword evidence="3" id="KW-0648">Protein biosynthesis</keyword>
<dbReference type="SUPFAM" id="SSF48371">
    <property type="entry name" value="ARM repeat"/>
    <property type="match status" value="1"/>
</dbReference>
<gene>
    <name evidence="6" type="ORF">TCIL3000_8_4520</name>
</gene>
<evidence type="ECO:0000259" key="5">
    <source>
        <dbReference type="SMART" id="SM00543"/>
    </source>
</evidence>
<evidence type="ECO:0000313" key="6">
    <source>
        <dbReference type="EMBL" id="CCC92231.1"/>
    </source>
</evidence>
<dbReference type="AlphaFoldDB" id="G0US69"/>
<evidence type="ECO:0000256" key="4">
    <source>
        <dbReference type="SAM" id="MobiDB-lite"/>
    </source>
</evidence>
<feature type="domain" description="MIF4G" evidence="5">
    <location>
        <begin position="61"/>
        <end position="287"/>
    </location>
</feature>
<dbReference type="GO" id="GO:0003729">
    <property type="term" value="F:mRNA binding"/>
    <property type="evidence" value="ECO:0007669"/>
    <property type="project" value="TreeGrafter"/>
</dbReference>
<feature type="compositionally biased region" description="Basic and acidic residues" evidence="4">
    <location>
        <begin position="303"/>
        <end position="315"/>
    </location>
</feature>
<organism evidence="6">
    <name type="scientific">Trypanosoma congolense (strain IL3000)</name>
    <dbReference type="NCBI Taxonomy" id="1068625"/>
    <lineage>
        <taxon>Eukaryota</taxon>
        <taxon>Discoba</taxon>
        <taxon>Euglenozoa</taxon>
        <taxon>Kinetoplastea</taxon>
        <taxon>Metakinetoplastina</taxon>
        <taxon>Trypanosomatida</taxon>
        <taxon>Trypanosomatidae</taxon>
        <taxon>Trypanosoma</taxon>
        <taxon>Nannomonas</taxon>
    </lineage>
</organism>
<dbReference type="EMBL" id="HE575321">
    <property type="protein sequence ID" value="CCC92231.1"/>
    <property type="molecule type" value="Genomic_DNA"/>
</dbReference>
<dbReference type="Gene3D" id="1.25.40.180">
    <property type="match status" value="1"/>
</dbReference>
<dbReference type="PANTHER" id="PTHR23253:SF9">
    <property type="entry name" value="EUKARYOTIC TRANSLATION INITIATION FACTOR 4 GAMMA 2"/>
    <property type="match status" value="1"/>
</dbReference>